<evidence type="ECO:0000259" key="1">
    <source>
        <dbReference type="SMART" id="SM00421"/>
    </source>
</evidence>
<dbReference type="InterPro" id="IPR000792">
    <property type="entry name" value="Tscrpt_reg_LuxR_C"/>
</dbReference>
<dbReference type="GO" id="GO:0006355">
    <property type="term" value="P:regulation of DNA-templated transcription"/>
    <property type="evidence" value="ECO:0007669"/>
    <property type="project" value="InterPro"/>
</dbReference>
<dbReference type="AlphaFoldDB" id="A0A939DDZ2"/>
<dbReference type="GO" id="GO:0003677">
    <property type="term" value="F:DNA binding"/>
    <property type="evidence" value="ECO:0007669"/>
    <property type="project" value="InterPro"/>
</dbReference>
<dbReference type="InterPro" id="IPR036388">
    <property type="entry name" value="WH-like_DNA-bd_sf"/>
</dbReference>
<keyword evidence="3" id="KW-1185">Reference proteome</keyword>
<dbReference type="RefSeq" id="WP_206559950.1">
    <property type="nucleotide sequence ID" value="NZ_JAFKCZ010000005.1"/>
</dbReference>
<dbReference type="EMBL" id="JAFKCZ010000005">
    <property type="protein sequence ID" value="MBN7796505.1"/>
    <property type="molecule type" value="Genomic_DNA"/>
</dbReference>
<proteinExistence type="predicted"/>
<evidence type="ECO:0000313" key="3">
    <source>
        <dbReference type="Proteomes" id="UP000664303"/>
    </source>
</evidence>
<dbReference type="InterPro" id="IPR016032">
    <property type="entry name" value="Sig_transdc_resp-reg_C-effctor"/>
</dbReference>
<dbReference type="Proteomes" id="UP000664303">
    <property type="component" value="Unassembled WGS sequence"/>
</dbReference>
<accession>A0A939DDZ2</accession>
<dbReference type="Gene3D" id="1.10.10.10">
    <property type="entry name" value="Winged helix-like DNA-binding domain superfamily/Winged helix DNA-binding domain"/>
    <property type="match status" value="1"/>
</dbReference>
<name>A0A939DDZ2_9GAMM</name>
<gene>
    <name evidence="2" type="ORF">JYP50_07880</name>
</gene>
<dbReference type="SUPFAM" id="SSF46894">
    <property type="entry name" value="C-terminal effector domain of the bipartite response regulators"/>
    <property type="match status" value="1"/>
</dbReference>
<organism evidence="2 3">
    <name type="scientific">Parahaliea mediterranea</name>
    <dbReference type="NCBI Taxonomy" id="651086"/>
    <lineage>
        <taxon>Bacteria</taxon>
        <taxon>Pseudomonadati</taxon>
        <taxon>Pseudomonadota</taxon>
        <taxon>Gammaproteobacteria</taxon>
        <taxon>Cellvibrionales</taxon>
        <taxon>Halieaceae</taxon>
        <taxon>Parahaliea</taxon>
    </lineage>
</organism>
<comment type="caution">
    <text evidence="2">The sequence shown here is derived from an EMBL/GenBank/DDBJ whole genome shotgun (WGS) entry which is preliminary data.</text>
</comment>
<sequence length="383" mass="42494">MQPPTLEQFNELLVALYRGPREDPPWGTFLQGLRELMDARITVLALTRPRPGDPGACFVSGMEVNDTSELQYADNYAALDPFLNLPDGKAVTLEEMIPMEELRQTPFYREWLLPSGNVQMLGLDILRDNTAGLLLRASRGERDSRFDEQDRTLFNLLGPHLRELLHLLDQSREQSVERDLYNRIASRLEVGMLMLNHQGAVVHSNPVANHLLARGDTLRLRNGKLVALRTGDNRRLRELIGGDSQDDRPALAQAMTLTPEQPGPALHLLVKPLPKVPPGDTSDAKLLVQDQERAPRTAIYISTPGLLTPEQQGILQQLFDFTPSEARLAIALANGLSLDDIAAQWNVTRNTLRTHLRGAFQKAGVNQQSALASLVLRSVAGLG</sequence>
<reference evidence="2" key="1">
    <citation type="submission" date="2021-02" db="EMBL/GenBank/DDBJ databases">
        <title>PHA producing bacteria isolated from coastal sediment in Guangdong, Shenzhen.</title>
        <authorList>
            <person name="Zheng W."/>
            <person name="Yu S."/>
            <person name="Huang Y."/>
        </authorList>
    </citation>
    <scope>NUCLEOTIDE SEQUENCE</scope>
    <source>
        <strain evidence="2">TN14-10</strain>
    </source>
</reference>
<feature type="domain" description="HTH luxR-type" evidence="1">
    <location>
        <begin position="318"/>
        <end position="375"/>
    </location>
</feature>
<protein>
    <submittedName>
        <fullName evidence="2">Helix-turn-helix transcriptional regulator</fullName>
    </submittedName>
</protein>
<evidence type="ECO:0000313" key="2">
    <source>
        <dbReference type="EMBL" id="MBN7796505.1"/>
    </source>
</evidence>
<dbReference type="SMART" id="SM00421">
    <property type="entry name" value="HTH_LUXR"/>
    <property type="match status" value="1"/>
</dbReference>